<dbReference type="EMBL" id="OCMT01000003">
    <property type="protein sequence ID" value="SOD17365.1"/>
    <property type="molecule type" value="Genomic_DNA"/>
</dbReference>
<reference evidence="2" key="1">
    <citation type="submission" date="2017-09" db="EMBL/GenBank/DDBJ databases">
        <authorList>
            <person name="Varghese N."/>
            <person name="Submissions S."/>
        </authorList>
    </citation>
    <scope>NUCLEOTIDE SEQUENCE [LARGE SCALE GENOMIC DNA]</scope>
    <source>
        <strain evidence="2">CGMCC 1.12803</strain>
    </source>
</reference>
<keyword evidence="2" id="KW-1185">Reference proteome</keyword>
<dbReference type="AlphaFoldDB" id="A0A286A624"/>
<evidence type="ECO:0000313" key="2">
    <source>
        <dbReference type="Proteomes" id="UP000219281"/>
    </source>
</evidence>
<organism evidence="1 2">
    <name type="scientific">Pedobacter xixiisoli</name>
    <dbReference type="NCBI Taxonomy" id="1476464"/>
    <lineage>
        <taxon>Bacteria</taxon>
        <taxon>Pseudomonadati</taxon>
        <taxon>Bacteroidota</taxon>
        <taxon>Sphingobacteriia</taxon>
        <taxon>Sphingobacteriales</taxon>
        <taxon>Sphingobacteriaceae</taxon>
        <taxon>Pedobacter</taxon>
    </lineage>
</organism>
<name>A0A286A624_9SPHI</name>
<protein>
    <submittedName>
        <fullName evidence="1">Uncharacterized protein</fullName>
    </submittedName>
</protein>
<proteinExistence type="predicted"/>
<feature type="non-terminal residue" evidence="1">
    <location>
        <position position="1"/>
    </location>
</feature>
<dbReference type="Proteomes" id="UP000219281">
    <property type="component" value="Unassembled WGS sequence"/>
</dbReference>
<sequence length="125" mass="13919">GLDISIGVLSIAQKLNLSQQEALFLESRQDISMAITSYLSDQQNSQEAKDFAKWAVGYLKENPNSFNQAFKDLLNGVYNENSPIYLPSGFNVEEDQAWNEIEDEAGIIASEIFQQGLPNSDTQLV</sequence>
<gene>
    <name evidence="1" type="ORF">SAMN06297358_2511</name>
</gene>
<dbReference type="RefSeq" id="WP_179747343.1">
    <property type="nucleotide sequence ID" value="NZ_OCMT01000003.1"/>
</dbReference>
<evidence type="ECO:0000313" key="1">
    <source>
        <dbReference type="EMBL" id="SOD17365.1"/>
    </source>
</evidence>
<accession>A0A286A624</accession>